<gene>
    <name evidence="3" type="ORF">HLH21_10075</name>
</gene>
<evidence type="ECO:0000256" key="1">
    <source>
        <dbReference type="SAM" id="SignalP"/>
    </source>
</evidence>
<protein>
    <submittedName>
        <fullName evidence="3">Sorbosone dehydrogenase family protein</fullName>
    </submittedName>
</protein>
<comment type="caution">
    <text evidence="3">The sequence shown here is derived from an EMBL/GenBank/DDBJ whole genome shotgun (WGS) entry which is preliminary data.</text>
</comment>
<proteinExistence type="predicted"/>
<feature type="domain" description="Glucose/Sorbosone dehydrogenase" evidence="2">
    <location>
        <begin position="135"/>
        <end position="301"/>
    </location>
</feature>
<feature type="chain" id="PRO_5030764098" evidence="1">
    <location>
        <begin position="29"/>
        <end position="376"/>
    </location>
</feature>
<sequence length="376" mass="40417">MSRMPSFRTRAGAGFLLALLAGATAARAAPPIDRLRLPPGFHIALYTDRVPSAREMAVGARGTVFVGSMTAGVVYALTDSDGDGRADRVRVVARGLTMPVGVAFRDGDLYVSNTRSIVVLRGIEDRLDNPPAAQTIVADLPWRVGDHGWKFIAFGPDGKLYVPIGAPCNICDIGHQFGRLMRMNPDGTGRQDVAFGIRNTVGFTWQPGTGALWFTDNGRDLLGDDVPGDELNRLDHVGQSFGYPYCHQGDVPDPVFGRGHPCSDFTPPVLKLGAHVAALGLRFYEGDRFPASYKGGLLIAEHGSWNRSRLSGYRVMAVRFGPDGAVASYTPLVDGFQDDETPWGRPADVQPLADGSVLVSDDEAGAIYRLTYEGPA</sequence>
<keyword evidence="4" id="KW-1185">Reference proteome</keyword>
<dbReference type="AlphaFoldDB" id="A0A7W4J7V8"/>
<reference evidence="3 4" key="1">
    <citation type="submission" date="2020-04" db="EMBL/GenBank/DDBJ databases">
        <title>Description of novel Gluconacetobacter.</title>
        <authorList>
            <person name="Sombolestani A."/>
        </authorList>
    </citation>
    <scope>NUCLEOTIDE SEQUENCE [LARGE SCALE GENOMIC DNA]</scope>
    <source>
        <strain evidence="3 4">LMG 21312</strain>
    </source>
</reference>
<evidence type="ECO:0000259" key="2">
    <source>
        <dbReference type="Pfam" id="PF07995"/>
    </source>
</evidence>
<evidence type="ECO:0000313" key="4">
    <source>
        <dbReference type="Proteomes" id="UP000561066"/>
    </source>
</evidence>
<dbReference type="Pfam" id="PF07995">
    <property type="entry name" value="GSDH"/>
    <property type="match status" value="1"/>
</dbReference>
<dbReference type="InterPro" id="IPR011041">
    <property type="entry name" value="Quinoprot_gluc/sorb_DH_b-prop"/>
</dbReference>
<dbReference type="PANTHER" id="PTHR33546">
    <property type="entry name" value="LARGE, MULTIFUNCTIONAL SECRETED PROTEIN-RELATED"/>
    <property type="match status" value="1"/>
</dbReference>
<dbReference type="SUPFAM" id="SSF50952">
    <property type="entry name" value="Soluble quinoprotein glucose dehydrogenase"/>
    <property type="match status" value="1"/>
</dbReference>
<dbReference type="PANTHER" id="PTHR33546:SF1">
    <property type="entry name" value="LARGE, MULTIFUNCTIONAL SECRETED PROTEIN"/>
    <property type="match status" value="1"/>
</dbReference>
<organism evidence="3 4">
    <name type="scientific">Gluconacetobacter johannae</name>
    <dbReference type="NCBI Taxonomy" id="112140"/>
    <lineage>
        <taxon>Bacteria</taxon>
        <taxon>Pseudomonadati</taxon>
        <taxon>Pseudomonadota</taxon>
        <taxon>Alphaproteobacteria</taxon>
        <taxon>Acetobacterales</taxon>
        <taxon>Acetobacteraceae</taxon>
        <taxon>Gluconacetobacter</taxon>
    </lineage>
</organism>
<evidence type="ECO:0000313" key="3">
    <source>
        <dbReference type="EMBL" id="MBB2176274.1"/>
    </source>
</evidence>
<dbReference type="InterPro" id="IPR012938">
    <property type="entry name" value="Glc/Sorbosone_DH"/>
</dbReference>
<feature type="signal peptide" evidence="1">
    <location>
        <begin position="1"/>
        <end position="28"/>
    </location>
</feature>
<accession>A0A7W4J7V8</accession>
<dbReference type="Proteomes" id="UP000561066">
    <property type="component" value="Unassembled WGS sequence"/>
</dbReference>
<name>A0A7W4J7V8_9PROT</name>
<dbReference type="InterPro" id="IPR011042">
    <property type="entry name" value="6-blade_b-propeller_TolB-like"/>
</dbReference>
<keyword evidence="1" id="KW-0732">Signal</keyword>
<dbReference type="Gene3D" id="2.120.10.30">
    <property type="entry name" value="TolB, C-terminal domain"/>
    <property type="match status" value="1"/>
</dbReference>
<dbReference type="EMBL" id="JABEQH010000012">
    <property type="protein sequence ID" value="MBB2176274.1"/>
    <property type="molecule type" value="Genomic_DNA"/>
</dbReference>